<proteinExistence type="predicted"/>
<dbReference type="EMBL" id="LAZR01031614">
    <property type="protein sequence ID" value="KKL53246.1"/>
    <property type="molecule type" value="Genomic_DNA"/>
</dbReference>
<comment type="caution">
    <text evidence="1">The sequence shown here is derived from an EMBL/GenBank/DDBJ whole genome shotgun (WGS) entry which is preliminary data.</text>
</comment>
<gene>
    <name evidence="1" type="ORF">LCGC14_2277370</name>
</gene>
<reference evidence="1" key="1">
    <citation type="journal article" date="2015" name="Nature">
        <title>Complex archaea that bridge the gap between prokaryotes and eukaryotes.</title>
        <authorList>
            <person name="Spang A."/>
            <person name="Saw J.H."/>
            <person name="Jorgensen S.L."/>
            <person name="Zaremba-Niedzwiedzka K."/>
            <person name="Martijn J."/>
            <person name="Lind A.E."/>
            <person name="van Eijk R."/>
            <person name="Schleper C."/>
            <person name="Guy L."/>
            <person name="Ettema T.J."/>
        </authorList>
    </citation>
    <scope>NUCLEOTIDE SEQUENCE</scope>
</reference>
<protein>
    <submittedName>
        <fullName evidence="1">Uncharacterized protein</fullName>
    </submittedName>
</protein>
<accession>A0A0F9DHH7</accession>
<evidence type="ECO:0000313" key="1">
    <source>
        <dbReference type="EMBL" id="KKL53246.1"/>
    </source>
</evidence>
<organism evidence="1">
    <name type="scientific">marine sediment metagenome</name>
    <dbReference type="NCBI Taxonomy" id="412755"/>
    <lineage>
        <taxon>unclassified sequences</taxon>
        <taxon>metagenomes</taxon>
        <taxon>ecological metagenomes</taxon>
    </lineage>
</organism>
<name>A0A0F9DHH7_9ZZZZ</name>
<sequence>MEVIYLLVCVAGLSEFHIPDICQVYHLRPQYEMTQAEIDSKVIFICESVRTASIAHGGNVDRCEIVEKIPAHMTPIDPVIEELKPIIQELET</sequence>
<dbReference type="AlphaFoldDB" id="A0A0F9DHH7"/>